<proteinExistence type="predicted"/>
<reference evidence="3 4" key="1">
    <citation type="submission" date="2016-04" db="EMBL/GenBank/DDBJ databases">
        <title>Draft genome sequence of Aeribacillus pallidus 8m3 from petroleum reservoir.</title>
        <authorList>
            <person name="Poltaraus A.B."/>
            <person name="Nazina T.N."/>
            <person name="Tourova T.P."/>
            <person name="Malakho S.M."/>
            <person name="Korshunova A.V."/>
            <person name="Sokolova D.S."/>
        </authorList>
    </citation>
    <scope>NUCLEOTIDE SEQUENCE [LARGE SCALE GENOMIC DNA]</scope>
    <source>
        <strain evidence="3 4">8m3</strain>
    </source>
</reference>
<feature type="transmembrane region" description="Helical" evidence="1">
    <location>
        <begin position="21"/>
        <end position="40"/>
    </location>
</feature>
<dbReference type="EMBL" id="CP017703">
    <property type="protein sequence ID" value="ASS90810.1"/>
    <property type="molecule type" value="Genomic_DNA"/>
</dbReference>
<evidence type="ECO:0000313" key="5">
    <source>
        <dbReference type="Proteomes" id="UP000214606"/>
    </source>
</evidence>
<keyword evidence="1" id="KW-1133">Transmembrane helix</keyword>
<dbReference type="Proteomes" id="UP000076476">
    <property type="component" value="Unassembled WGS sequence"/>
</dbReference>
<evidence type="ECO:0000313" key="3">
    <source>
        <dbReference type="EMBL" id="KZN94888.1"/>
    </source>
</evidence>
<dbReference type="KEGG" id="apak:AP3564_11790"/>
<name>A0A165WD03_9BACI</name>
<accession>A0A165WD03</accession>
<protein>
    <submittedName>
        <fullName evidence="3">Uncharacterized protein</fullName>
    </submittedName>
</protein>
<gene>
    <name evidence="2" type="ORF">AP3564_11790</name>
    <name evidence="3" type="ORF">AZI98_16490</name>
</gene>
<keyword evidence="1" id="KW-0472">Membrane</keyword>
<keyword evidence="4" id="KW-1185">Reference proteome</keyword>
<reference evidence="2 5" key="2">
    <citation type="submission" date="2016-10" db="EMBL/GenBank/DDBJ databases">
        <title>The whole genome sequencing and assembly of Aeribacillus pallidus KCTC3564 strain.</title>
        <authorList>
            <person name="Lee Y.-J."/>
            <person name="Park M.-K."/>
            <person name="Yi H."/>
            <person name="Bahn Y.-S."/>
            <person name="Kim J.F."/>
            <person name="Lee D.-W."/>
        </authorList>
    </citation>
    <scope>NUCLEOTIDE SEQUENCE [LARGE SCALE GENOMIC DNA]</scope>
    <source>
        <strain evidence="2 5">KCTC3564</strain>
    </source>
</reference>
<evidence type="ECO:0000313" key="2">
    <source>
        <dbReference type="EMBL" id="ASS90810.1"/>
    </source>
</evidence>
<accession>A0A164AHE1</accession>
<feature type="transmembrane region" description="Helical" evidence="1">
    <location>
        <begin position="46"/>
        <end position="65"/>
    </location>
</feature>
<dbReference type="Proteomes" id="UP000214606">
    <property type="component" value="Chromosome"/>
</dbReference>
<keyword evidence="1" id="KW-0812">Transmembrane</keyword>
<dbReference type="EMBL" id="LWBR01000072">
    <property type="protein sequence ID" value="KZN94888.1"/>
    <property type="molecule type" value="Genomic_DNA"/>
</dbReference>
<evidence type="ECO:0000313" key="4">
    <source>
        <dbReference type="Proteomes" id="UP000076476"/>
    </source>
</evidence>
<dbReference type="AlphaFoldDB" id="A0A165WD03"/>
<sequence length="86" mass="9865">MVKQSGELRSVFFVTFIKRNIVPILCLAAFSSPIIGMMLIDVYYYSSVIGWVVGFIFIVAAYIIVTKRPDDSEPNDFLKENKRRII</sequence>
<evidence type="ECO:0000256" key="1">
    <source>
        <dbReference type="SAM" id="Phobius"/>
    </source>
</evidence>
<organism evidence="3 4">
    <name type="scientific">Aeribacillus pallidus</name>
    <dbReference type="NCBI Taxonomy" id="33936"/>
    <lineage>
        <taxon>Bacteria</taxon>
        <taxon>Bacillati</taxon>
        <taxon>Bacillota</taxon>
        <taxon>Bacilli</taxon>
        <taxon>Bacillales</taxon>
        <taxon>Bacillaceae</taxon>
        <taxon>Aeribacillus</taxon>
    </lineage>
</organism>